<dbReference type="Proteomes" id="UP001497453">
    <property type="component" value="Chromosome 3"/>
</dbReference>
<protein>
    <submittedName>
        <fullName evidence="1">Uncharacterized protein</fullName>
    </submittedName>
</protein>
<proteinExistence type="predicted"/>
<gene>
    <name evidence="1" type="ORF">GFSPODELE1_LOCUS5381</name>
</gene>
<organism evidence="1 2">
    <name type="scientific">Somion occarium</name>
    <dbReference type="NCBI Taxonomy" id="3059160"/>
    <lineage>
        <taxon>Eukaryota</taxon>
        <taxon>Fungi</taxon>
        <taxon>Dikarya</taxon>
        <taxon>Basidiomycota</taxon>
        <taxon>Agaricomycotina</taxon>
        <taxon>Agaricomycetes</taxon>
        <taxon>Polyporales</taxon>
        <taxon>Cerrenaceae</taxon>
        <taxon>Somion</taxon>
    </lineage>
</organism>
<accession>A0ABP1DBX5</accession>
<sequence length="235" mass="27313">MPVPTCPTYKHPDDHDSQDEYFTHVIDTMTFFYYWGHTGYLRINEMFPIATDRRRTEAYERATAQFRRDPVIADLTFPDNPERRKAFFDRCKKMCAEDIRDPSDAFLRTFYGSTLVQMLVDEVSLRYRDNLQVLSDVLAGAQQKVMIATGDWERHVAASNQARQEVALNRLFDRIGDTFAYRHSLTKKIVQCKILNGGGDVMGEEWFWVRKTVAGESNEDMITGEELEQLLSCQI</sequence>
<name>A0ABP1DBX5_9APHY</name>
<keyword evidence="2" id="KW-1185">Reference proteome</keyword>
<evidence type="ECO:0000313" key="1">
    <source>
        <dbReference type="EMBL" id="CAL1705333.1"/>
    </source>
</evidence>
<reference evidence="2" key="1">
    <citation type="submission" date="2024-04" db="EMBL/GenBank/DDBJ databases">
        <authorList>
            <person name="Shaw F."/>
            <person name="Minotto A."/>
        </authorList>
    </citation>
    <scope>NUCLEOTIDE SEQUENCE [LARGE SCALE GENOMIC DNA]</scope>
</reference>
<dbReference type="EMBL" id="OZ037946">
    <property type="protein sequence ID" value="CAL1705333.1"/>
    <property type="molecule type" value="Genomic_DNA"/>
</dbReference>
<evidence type="ECO:0000313" key="2">
    <source>
        <dbReference type="Proteomes" id="UP001497453"/>
    </source>
</evidence>